<keyword evidence="3" id="KW-1185">Reference proteome</keyword>
<dbReference type="InterPro" id="IPR019861">
    <property type="entry name" value="PorP/SprF_Bacteroidetes"/>
</dbReference>
<protein>
    <submittedName>
        <fullName evidence="2">Type IX secretion system membrane protein PorP/SprF</fullName>
    </submittedName>
</protein>
<dbReference type="NCBIfam" id="TIGR03519">
    <property type="entry name" value="T9SS_PorP_fam"/>
    <property type="match status" value="1"/>
</dbReference>
<proteinExistence type="predicted"/>
<keyword evidence="1" id="KW-0732">Signal</keyword>
<name>A0ABV9PLB1_9FLAO</name>
<evidence type="ECO:0000313" key="3">
    <source>
        <dbReference type="Proteomes" id="UP001595935"/>
    </source>
</evidence>
<feature type="chain" id="PRO_5045810034" evidence="1">
    <location>
        <begin position="21"/>
        <end position="331"/>
    </location>
</feature>
<accession>A0ABV9PLB1</accession>
<organism evidence="2 3">
    <name type="scientific">Flavobacterium branchiicola</name>
    <dbReference type="NCBI Taxonomy" id="1114875"/>
    <lineage>
        <taxon>Bacteria</taxon>
        <taxon>Pseudomonadati</taxon>
        <taxon>Bacteroidota</taxon>
        <taxon>Flavobacteriia</taxon>
        <taxon>Flavobacteriales</taxon>
        <taxon>Flavobacteriaceae</taxon>
        <taxon>Flavobacterium</taxon>
    </lineage>
</organism>
<sequence length="331" mass="38288">MCLKFKFTILLLLVFSTTFSQEGIPVYSDYLSDNYYLIHPSMAGASNCSKLRFTARYQWLNQDEAPLLQTLSFNGRVAERSGAGVILFNDKNGFHSQKGIKITFAHHILFSRDEIDLNQLSFGINAGIIQNQLDQTSFKDFDPVIIGTIEKGSYFNIDFGASYNYQNFYLHATVQGALESRRKIYSEYESKNLRKYLLSFGYVFGNKEKLIWEPSILYQAFDETKEKQLDINLKVYKNILKFGSLWTALSYRRSFDKAQYGNTPSDQYAQRLQYVTPIAGINYKNFVFAYTYSHVIGNKKFEATPYHQVTLGINLFCKKERYDCECPALNF</sequence>
<gene>
    <name evidence="2" type="ORF">ACFO5S_22580</name>
</gene>
<dbReference type="Proteomes" id="UP001595935">
    <property type="component" value="Unassembled WGS sequence"/>
</dbReference>
<feature type="signal peptide" evidence="1">
    <location>
        <begin position="1"/>
        <end position="20"/>
    </location>
</feature>
<comment type="caution">
    <text evidence="2">The sequence shown here is derived from an EMBL/GenBank/DDBJ whole genome shotgun (WGS) entry which is preliminary data.</text>
</comment>
<dbReference type="RefSeq" id="WP_213260253.1">
    <property type="nucleotide sequence ID" value="NZ_JAGYWA010000016.1"/>
</dbReference>
<evidence type="ECO:0000313" key="2">
    <source>
        <dbReference type="EMBL" id="MFC4750257.1"/>
    </source>
</evidence>
<dbReference type="EMBL" id="JBHSGV010000016">
    <property type="protein sequence ID" value="MFC4750257.1"/>
    <property type="molecule type" value="Genomic_DNA"/>
</dbReference>
<evidence type="ECO:0000256" key="1">
    <source>
        <dbReference type="SAM" id="SignalP"/>
    </source>
</evidence>
<dbReference type="Pfam" id="PF11751">
    <property type="entry name" value="PorP_SprF"/>
    <property type="match status" value="1"/>
</dbReference>
<reference evidence="3" key="1">
    <citation type="journal article" date="2019" name="Int. J. Syst. Evol. Microbiol.">
        <title>The Global Catalogue of Microorganisms (GCM) 10K type strain sequencing project: providing services to taxonomists for standard genome sequencing and annotation.</title>
        <authorList>
            <consortium name="The Broad Institute Genomics Platform"/>
            <consortium name="The Broad Institute Genome Sequencing Center for Infectious Disease"/>
            <person name="Wu L."/>
            <person name="Ma J."/>
        </authorList>
    </citation>
    <scope>NUCLEOTIDE SEQUENCE [LARGE SCALE GENOMIC DNA]</scope>
    <source>
        <strain evidence="3">WYCCWR 13023</strain>
    </source>
</reference>